<dbReference type="EMBL" id="JBJURJ010000007">
    <property type="protein sequence ID" value="MFM9329065.1"/>
    <property type="molecule type" value="Genomic_DNA"/>
</dbReference>
<accession>A0ACC7NYD5</accession>
<evidence type="ECO:0000313" key="1">
    <source>
        <dbReference type="EMBL" id="MFM9329065.1"/>
    </source>
</evidence>
<sequence>MNEQTQFDPVALQTKFIFFTGKGGVGKTSLASATAVRLAESGKRVLIISTDPASNLDDVFEQRLAADPVAITGAPGLFAANLDPEEAARAYRECVIAPYRNILPESAIRSIEEQLSGACTVEIAAFDEFAKLLAASEVKGSCYDHIVLDTAPTGHTLRLLNLPMAWTGYLEEHTNGASCLGPLSGLGGKKDLYAQTVSALADPLQTTLVLVARPDRAALVEAARAADELLQIGIANQQVVINGVLDNPGDDLAAKSYRSRQDLALALMPPLLSQLPTYRMTLHPHGLIGVGALKQMFQPVIPSSVRAPQPPYDLDGAGLHSVVEDLMKKGRGIVMTMGKGGVGKTTMAAAIALGLAEKGVRVHLSTTDPAAHLLSALGGDQQVEHLTVSRIEPKSVTEQYRNKMIAENKERLDQEGLDLLAEDLSSPCTEEIAVFQAFAEVVSKADQSFVVLDTAPTGHTLLLLDAAEAYHREMQRATGDIPIHVRQLLPRLRNPEETVVVLVTLPEATPVLEAERLQEDLRRAGIIPQWWIINQCWLPVATTQPVLTQRAQAEREWVEYVRRIASQEVMIPWQVEEPVGVERLLRLTHS</sequence>
<reference evidence="1" key="1">
    <citation type="submission" date="2024-12" db="EMBL/GenBank/DDBJ databases">
        <authorList>
            <person name="Wu N."/>
        </authorList>
    </citation>
    <scope>NUCLEOTIDE SEQUENCE</scope>
    <source>
        <strain evidence="1">P15</strain>
    </source>
</reference>
<name>A0ACC7NYD5_9BACL</name>
<dbReference type="Proteomes" id="UP001631969">
    <property type="component" value="Unassembled WGS sequence"/>
</dbReference>
<proteinExistence type="predicted"/>
<keyword evidence="2" id="KW-1185">Reference proteome</keyword>
<comment type="caution">
    <text evidence="1">The sequence shown here is derived from an EMBL/GenBank/DDBJ whole genome shotgun (WGS) entry which is preliminary data.</text>
</comment>
<protein>
    <submittedName>
        <fullName evidence="1">Arsenical pump-driving ATPase</fullName>
    </submittedName>
</protein>
<organism evidence="1 2">
    <name type="scientific">Paenibacillus mesotrionivorans</name>
    <dbReference type="NCBI Taxonomy" id="3160968"/>
    <lineage>
        <taxon>Bacteria</taxon>
        <taxon>Bacillati</taxon>
        <taxon>Bacillota</taxon>
        <taxon>Bacilli</taxon>
        <taxon>Bacillales</taxon>
        <taxon>Paenibacillaceae</taxon>
        <taxon>Paenibacillus</taxon>
    </lineage>
</organism>
<evidence type="ECO:0000313" key="2">
    <source>
        <dbReference type="Proteomes" id="UP001631969"/>
    </source>
</evidence>
<gene>
    <name evidence="1" type="primary">arsA</name>
    <name evidence="1" type="ORF">ACI1P1_12280</name>
</gene>